<dbReference type="Pfam" id="PF01275">
    <property type="entry name" value="Myelin_PLP"/>
    <property type="match status" value="1"/>
</dbReference>
<sequence length="286" mass="32093">MRVVKRNKPPSTSSLPPLDAYEPTPSFYYSDIVPTIRGSPRSYSVEYGRSEQDRGCLACMASVPCASLIAWIIMLVGIGGFTASMIIGVRRLREMLADPDWMYMMEDVTIGICVSVVVVGTFLLVVASLSSGKNSRHVFSTTKKNAFGRSLNIVCLIFAYTFHVVWLLICCALTLPLFLLILLRILYEEYAVECINLQNYGFPNKEPICDDRLYLFWTQGKENLICFGATFVSAVLVAISMVHFLIAIGANYKHLKETVFATYNAYNHNDVDDVRVSRNSLLETKM</sequence>
<dbReference type="InParanoid" id="A0A1S3H2K9"/>
<dbReference type="PANTHER" id="PTHR11683">
    <property type="entry name" value="MYELIN PROTEOLIPID"/>
    <property type="match status" value="1"/>
</dbReference>
<evidence type="ECO:0000256" key="1">
    <source>
        <dbReference type="SAM" id="Phobius"/>
    </source>
</evidence>
<feature type="transmembrane region" description="Helical" evidence="1">
    <location>
        <begin position="224"/>
        <end position="246"/>
    </location>
</feature>
<evidence type="ECO:0000313" key="3">
    <source>
        <dbReference type="RefSeq" id="XP_013380365.1"/>
    </source>
</evidence>
<dbReference type="PANTHER" id="PTHR11683:SF12">
    <property type="entry name" value="M6, ISOFORM F"/>
    <property type="match status" value="1"/>
</dbReference>
<keyword evidence="1" id="KW-0812">Transmembrane</keyword>
<dbReference type="OMA" id="AREICEP"/>
<organism evidence="2 3">
    <name type="scientific">Lingula anatina</name>
    <name type="common">Brachiopod</name>
    <name type="synonym">Lingula unguis</name>
    <dbReference type="NCBI Taxonomy" id="7574"/>
    <lineage>
        <taxon>Eukaryota</taxon>
        <taxon>Metazoa</taxon>
        <taxon>Spiralia</taxon>
        <taxon>Lophotrochozoa</taxon>
        <taxon>Brachiopoda</taxon>
        <taxon>Linguliformea</taxon>
        <taxon>Lingulata</taxon>
        <taxon>Lingulida</taxon>
        <taxon>Linguloidea</taxon>
        <taxon>Lingulidae</taxon>
        <taxon>Lingula</taxon>
    </lineage>
</organism>
<reference evidence="3" key="1">
    <citation type="submission" date="2025-08" db="UniProtKB">
        <authorList>
            <consortium name="RefSeq"/>
        </authorList>
    </citation>
    <scope>IDENTIFICATION</scope>
    <source>
        <tissue evidence="3">Gonads</tissue>
    </source>
</reference>
<keyword evidence="1" id="KW-1133">Transmembrane helix</keyword>
<proteinExistence type="predicted"/>
<gene>
    <name evidence="3" type="primary">LOC106151575</name>
</gene>
<dbReference type="AlphaFoldDB" id="A0A1S3H2K9"/>
<dbReference type="OrthoDB" id="9993736at2759"/>
<dbReference type="GeneID" id="106151575"/>
<dbReference type="GO" id="GO:0031175">
    <property type="term" value="P:neuron projection development"/>
    <property type="evidence" value="ECO:0007669"/>
    <property type="project" value="TreeGrafter"/>
</dbReference>
<name>A0A1S3H2K9_LINAN</name>
<feature type="transmembrane region" description="Helical" evidence="1">
    <location>
        <begin position="150"/>
        <end position="183"/>
    </location>
</feature>
<dbReference type="InterPro" id="IPR001614">
    <property type="entry name" value="Myelin_PLP"/>
</dbReference>
<feature type="transmembrane region" description="Helical" evidence="1">
    <location>
        <begin position="108"/>
        <end position="129"/>
    </location>
</feature>
<keyword evidence="1" id="KW-0472">Membrane</keyword>
<dbReference type="RefSeq" id="XP_013380365.1">
    <property type="nucleotide sequence ID" value="XM_013524911.2"/>
</dbReference>
<accession>A0A1S3H2K9</accession>
<feature type="transmembrane region" description="Helical" evidence="1">
    <location>
        <begin position="68"/>
        <end position="88"/>
    </location>
</feature>
<dbReference type="Proteomes" id="UP000085678">
    <property type="component" value="Unplaced"/>
</dbReference>
<evidence type="ECO:0000313" key="2">
    <source>
        <dbReference type="Proteomes" id="UP000085678"/>
    </source>
</evidence>
<dbReference type="KEGG" id="lak:106151575"/>
<protein>
    <submittedName>
        <fullName evidence="3">Uncharacterized protein LOC106151575 isoform X1</fullName>
    </submittedName>
</protein>
<keyword evidence="2" id="KW-1185">Reference proteome</keyword>
<dbReference type="GO" id="GO:0005886">
    <property type="term" value="C:plasma membrane"/>
    <property type="evidence" value="ECO:0007669"/>
    <property type="project" value="TreeGrafter"/>
</dbReference>